<dbReference type="AlphaFoldDB" id="A0A7I8LBX5"/>
<reference evidence="1" key="1">
    <citation type="submission" date="2020-02" db="EMBL/GenBank/DDBJ databases">
        <authorList>
            <person name="Scholz U."/>
            <person name="Mascher M."/>
            <person name="Fiebig A."/>
        </authorList>
    </citation>
    <scope>NUCLEOTIDE SEQUENCE</scope>
</reference>
<organism evidence="1 2">
    <name type="scientific">Spirodela intermedia</name>
    <name type="common">Intermediate duckweed</name>
    <dbReference type="NCBI Taxonomy" id="51605"/>
    <lineage>
        <taxon>Eukaryota</taxon>
        <taxon>Viridiplantae</taxon>
        <taxon>Streptophyta</taxon>
        <taxon>Embryophyta</taxon>
        <taxon>Tracheophyta</taxon>
        <taxon>Spermatophyta</taxon>
        <taxon>Magnoliopsida</taxon>
        <taxon>Liliopsida</taxon>
        <taxon>Araceae</taxon>
        <taxon>Lemnoideae</taxon>
        <taxon>Spirodela</taxon>
    </lineage>
</organism>
<accession>A0A7I8LBX5</accession>
<proteinExistence type="predicted"/>
<name>A0A7I8LBX5_SPIIN</name>
<gene>
    <name evidence="1" type="ORF">SI8410_13017436</name>
</gene>
<sequence length="22" mass="2636">MGSTHLYLLHCSREWYLDLINA</sequence>
<protein>
    <submittedName>
        <fullName evidence="1">Uncharacterized protein</fullName>
    </submittedName>
</protein>
<evidence type="ECO:0000313" key="2">
    <source>
        <dbReference type="Proteomes" id="UP000663760"/>
    </source>
</evidence>
<keyword evidence="2" id="KW-1185">Reference proteome</keyword>
<evidence type="ECO:0000313" key="1">
    <source>
        <dbReference type="EMBL" id="CAA7406758.1"/>
    </source>
</evidence>
<dbReference type="Proteomes" id="UP000663760">
    <property type="component" value="Chromosome 13"/>
</dbReference>
<dbReference type="EMBL" id="LR746276">
    <property type="protein sequence ID" value="CAA7406758.1"/>
    <property type="molecule type" value="Genomic_DNA"/>
</dbReference>